<sequence>MYMNDFLSPVTIRFKNGSILLLFSKESQTATRYKRLFCVHSCGTHKSRFFLRSVDANGSKWFSG</sequence>
<accession>A0A0K2T4U1</accession>
<dbReference type="AlphaFoldDB" id="A0A0K2T4U1"/>
<proteinExistence type="predicted"/>
<organism evidence="1">
    <name type="scientific">Lepeophtheirus salmonis</name>
    <name type="common">Salmon louse</name>
    <name type="synonym">Caligus salmonis</name>
    <dbReference type="NCBI Taxonomy" id="72036"/>
    <lineage>
        <taxon>Eukaryota</taxon>
        <taxon>Metazoa</taxon>
        <taxon>Ecdysozoa</taxon>
        <taxon>Arthropoda</taxon>
        <taxon>Crustacea</taxon>
        <taxon>Multicrustacea</taxon>
        <taxon>Hexanauplia</taxon>
        <taxon>Copepoda</taxon>
        <taxon>Siphonostomatoida</taxon>
        <taxon>Caligidae</taxon>
        <taxon>Lepeophtheirus</taxon>
    </lineage>
</organism>
<protein>
    <submittedName>
        <fullName evidence="1">Uncharacterized protein</fullName>
    </submittedName>
</protein>
<dbReference type="EMBL" id="HACA01003459">
    <property type="protein sequence ID" value="CDW20820.1"/>
    <property type="molecule type" value="Transcribed_RNA"/>
</dbReference>
<evidence type="ECO:0000313" key="1">
    <source>
        <dbReference type="EMBL" id="CDW20820.1"/>
    </source>
</evidence>
<reference evidence="1" key="1">
    <citation type="submission" date="2014-05" db="EMBL/GenBank/DDBJ databases">
        <authorList>
            <person name="Chronopoulou M."/>
        </authorList>
    </citation>
    <scope>NUCLEOTIDE SEQUENCE</scope>
    <source>
        <tissue evidence="1">Whole organism</tissue>
    </source>
</reference>
<name>A0A0K2T4U1_LEPSM</name>